<dbReference type="InterPro" id="IPR016181">
    <property type="entry name" value="Acyl_CoA_acyltransferase"/>
</dbReference>
<dbReference type="Pfam" id="PF00583">
    <property type="entry name" value="Acetyltransf_1"/>
    <property type="match status" value="1"/>
</dbReference>
<evidence type="ECO:0000259" key="1">
    <source>
        <dbReference type="PROSITE" id="PS51186"/>
    </source>
</evidence>
<dbReference type="CDD" id="cd04301">
    <property type="entry name" value="NAT_SF"/>
    <property type="match status" value="1"/>
</dbReference>
<dbReference type="Gene3D" id="3.40.50.360">
    <property type="match status" value="1"/>
</dbReference>
<gene>
    <name evidence="2" type="ORF">OUY24_15770</name>
</gene>
<dbReference type="PANTHER" id="PTHR30543">
    <property type="entry name" value="CHROMATE REDUCTASE"/>
    <property type="match status" value="1"/>
</dbReference>
<dbReference type="InterPro" id="IPR029039">
    <property type="entry name" value="Flavoprotein-like_sf"/>
</dbReference>
<dbReference type="EMBL" id="JAPNUD010000035">
    <property type="protein sequence ID" value="MDA0642090.1"/>
    <property type="molecule type" value="Genomic_DNA"/>
</dbReference>
<dbReference type="InterPro" id="IPR005025">
    <property type="entry name" value="FMN_Rdtase-like_dom"/>
</dbReference>
<proteinExistence type="predicted"/>
<evidence type="ECO:0000313" key="3">
    <source>
        <dbReference type="Proteomes" id="UP001212498"/>
    </source>
</evidence>
<reference evidence="2 3" key="1">
    <citation type="submission" date="2022-11" db="EMBL/GenBank/DDBJ databases">
        <title>Nonomuraea corallina sp. nov., a new species of the genus Nonomuraea isolated from sea side sediment in Thai sea.</title>
        <authorList>
            <person name="Ngamcharungchit C."/>
            <person name="Matsumoto A."/>
            <person name="Suriyachadkun C."/>
            <person name="Panbangred W."/>
            <person name="Inahashi Y."/>
            <person name="Intra B."/>
        </authorList>
    </citation>
    <scope>NUCLEOTIDE SEQUENCE [LARGE SCALE GENOMIC DNA]</scope>
    <source>
        <strain evidence="2 3">DSM 43553</strain>
    </source>
</reference>
<dbReference type="Proteomes" id="UP001212498">
    <property type="component" value="Unassembled WGS sequence"/>
</dbReference>
<dbReference type="PROSITE" id="PS51186">
    <property type="entry name" value="GNAT"/>
    <property type="match status" value="1"/>
</dbReference>
<dbReference type="SUPFAM" id="SSF52218">
    <property type="entry name" value="Flavoproteins"/>
    <property type="match status" value="1"/>
</dbReference>
<dbReference type="InterPro" id="IPR050712">
    <property type="entry name" value="NAD(P)H-dep_reductase"/>
</dbReference>
<comment type="caution">
    <text evidence="2">The sequence shown here is derived from an EMBL/GenBank/DDBJ whole genome shotgun (WGS) entry which is preliminary data.</text>
</comment>
<dbReference type="Gene3D" id="3.40.630.30">
    <property type="match status" value="1"/>
</dbReference>
<dbReference type="Pfam" id="PF03358">
    <property type="entry name" value="FMN_red"/>
    <property type="match status" value="1"/>
</dbReference>
<name>A0ABT4SYE8_9ACTN</name>
<dbReference type="SUPFAM" id="SSF55729">
    <property type="entry name" value="Acyl-CoA N-acyltransferases (Nat)"/>
    <property type="match status" value="1"/>
</dbReference>
<protein>
    <submittedName>
        <fullName evidence="2">Bifunctional NAD(P)H-dependent oxidoreductase/GNAT family N-acetyltransferase</fullName>
    </submittedName>
</protein>
<evidence type="ECO:0000313" key="2">
    <source>
        <dbReference type="EMBL" id="MDA0642090.1"/>
    </source>
</evidence>
<accession>A0ABT4SYE8</accession>
<organism evidence="2 3">
    <name type="scientific">Nonomuraea ferruginea</name>
    <dbReference type="NCBI Taxonomy" id="46174"/>
    <lineage>
        <taxon>Bacteria</taxon>
        <taxon>Bacillati</taxon>
        <taxon>Actinomycetota</taxon>
        <taxon>Actinomycetes</taxon>
        <taxon>Streptosporangiales</taxon>
        <taxon>Streptosporangiaceae</taxon>
        <taxon>Nonomuraea</taxon>
    </lineage>
</organism>
<dbReference type="PANTHER" id="PTHR30543:SF21">
    <property type="entry name" value="NAD(P)H-DEPENDENT FMN REDUCTASE LOT6"/>
    <property type="match status" value="1"/>
</dbReference>
<sequence length="359" mass="38963">MSTKTVRVLVLMCSSRPGARGPAVAEWLAETVAPRAAELGVELVPVALRDLGLPFLDEEDEPASGVYRREHTKRWSATVDAADGFIAVTPEYNYGMPAILKNALDYLGREWAWKPMGFVSYGNTSAGTRSVQHAKQVVTTLRLVPLGATLALRIGDTMENGRVRPDAGRAAIAVGVLDELVRVAHALRPLREQARSQPGPLPGSYVRELTPGDAGEVLVLQRCCWMEEALANDTLAVPALGESLERVGAWLATWHTTGLWQDGRLLGMVRARRVDDDWHVGRLGVVPDLRGRGVGRWLLGRAEAAAEAGCRRFVLRTGAESRRNLALYHAQGYRTESSDGATAFLTKRVPAHEPVPAAG</sequence>
<keyword evidence="3" id="KW-1185">Reference proteome</keyword>
<dbReference type="InterPro" id="IPR000182">
    <property type="entry name" value="GNAT_dom"/>
</dbReference>
<dbReference type="RefSeq" id="WP_271276716.1">
    <property type="nucleotide sequence ID" value="NZ_BAABFD010000029.1"/>
</dbReference>
<feature type="domain" description="N-acetyltransferase" evidence="1">
    <location>
        <begin position="204"/>
        <end position="350"/>
    </location>
</feature>